<feature type="region of interest" description="Disordered" evidence="1">
    <location>
        <begin position="302"/>
        <end position="338"/>
    </location>
</feature>
<dbReference type="EMBL" id="GL433848">
    <property type="protein sequence ID" value="EFN54306.1"/>
    <property type="molecule type" value="Genomic_DNA"/>
</dbReference>
<keyword evidence="2" id="KW-1133">Transmembrane helix</keyword>
<reference evidence="3 4" key="1">
    <citation type="journal article" date="2010" name="Plant Cell">
        <title>The Chlorella variabilis NC64A genome reveals adaptation to photosymbiosis, coevolution with viruses, and cryptic sex.</title>
        <authorList>
            <person name="Blanc G."/>
            <person name="Duncan G."/>
            <person name="Agarkova I."/>
            <person name="Borodovsky M."/>
            <person name="Gurnon J."/>
            <person name="Kuo A."/>
            <person name="Lindquist E."/>
            <person name="Lucas S."/>
            <person name="Pangilinan J."/>
            <person name="Polle J."/>
            <person name="Salamov A."/>
            <person name="Terry A."/>
            <person name="Yamada T."/>
            <person name="Dunigan D.D."/>
            <person name="Grigoriev I.V."/>
            <person name="Claverie J.M."/>
            <person name="Van Etten J.L."/>
        </authorList>
    </citation>
    <scope>NUCLEOTIDE SEQUENCE [LARGE SCALE GENOMIC DNA]</scope>
    <source>
        <strain evidence="3 4">NC64A</strain>
    </source>
</reference>
<name>E1ZIB4_CHLVA</name>
<proteinExistence type="predicted"/>
<protein>
    <submittedName>
        <fullName evidence="3">Uncharacterized protein</fullName>
    </submittedName>
</protein>
<dbReference type="GeneID" id="17353814"/>
<accession>E1ZIB4</accession>
<keyword evidence="4" id="KW-1185">Reference proteome</keyword>
<feature type="transmembrane region" description="Helical" evidence="2">
    <location>
        <begin position="12"/>
        <end position="33"/>
    </location>
</feature>
<evidence type="ECO:0000256" key="1">
    <source>
        <dbReference type="SAM" id="MobiDB-lite"/>
    </source>
</evidence>
<keyword evidence="2" id="KW-0472">Membrane</keyword>
<keyword evidence="2" id="KW-0812">Transmembrane</keyword>
<evidence type="ECO:0000313" key="4">
    <source>
        <dbReference type="Proteomes" id="UP000008141"/>
    </source>
</evidence>
<dbReference type="InParanoid" id="E1ZIB4"/>
<evidence type="ECO:0000313" key="3">
    <source>
        <dbReference type="EMBL" id="EFN54306.1"/>
    </source>
</evidence>
<gene>
    <name evidence="3" type="ORF">CHLNCDRAFT_135501</name>
</gene>
<dbReference type="RefSeq" id="XP_005846408.1">
    <property type="nucleotide sequence ID" value="XM_005846346.1"/>
</dbReference>
<organism evidence="4">
    <name type="scientific">Chlorella variabilis</name>
    <name type="common">Green alga</name>
    <dbReference type="NCBI Taxonomy" id="554065"/>
    <lineage>
        <taxon>Eukaryota</taxon>
        <taxon>Viridiplantae</taxon>
        <taxon>Chlorophyta</taxon>
        <taxon>core chlorophytes</taxon>
        <taxon>Trebouxiophyceae</taxon>
        <taxon>Chlorellales</taxon>
        <taxon>Chlorellaceae</taxon>
        <taxon>Chlorella clade</taxon>
        <taxon>Chlorella</taxon>
    </lineage>
</organism>
<dbReference type="Proteomes" id="UP000008141">
    <property type="component" value="Unassembled WGS sequence"/>
</dbReference>
<dbReference type="OrthoDB" id="48731at2759"/>
<evidence type="ECO:0000256" key="2">
    <source>
        <dbReference type="SAM" id="Phobius"/>
    </source>
</evidence>
<sequence length="372" mass="41576">MASRVHRKRRPLLPSGSLFLLAAAVWYLGHSFWPHRTPARLDAYTQLSLHGRVTKHGPVVGLAQLSALFTGIDNPDPNMASALYYPGDWRQQRLAGKRPPPPGRLCAIMWNDALKVIFVKNVKAAGSTLVTYFKDCAVMGPNDGPFEWRCLRTLNFGNATQVEHLMRVWDDYFVFSFGRNVLVRSLSQFRYLAHFMQPSCTPAWDDYCRDPYVLGDICEVHAQNGSSCCDPLATSVHQYLHAMPQAPCMVTEAGQPAVDFIGRVESFTEDFAELLKQLNARPGAVHLPPPGEEMATININNKCQQGSSSSKGKGRKDKGGGGRAGKARGRRPLHELPASDPCNQMEFYSNEHAHCYQHILSFYDEDVRLLML</sequence>
<dbReference type="AlphaFoldDB" id="E1ZIB4"/>
<dbReference type="KEGG" id="cvr:CHLNCDRAFT_135501"/>